<evidence type="ECO:0000313" key="7">
    <source>
        <dbReference type="EMBL" id="GKT05285.1"/>
    </source>
</evidence>
<evidence type="ECO:0000256" key="2">
    <source>
        <dbReference type="ARBA" id="ARBA00023210"/>
    </source>
</evidence>
<dbReference type="Gene3D" id="3.30.110.150">
    <property type="entry name" value="SepF-like protein"/>
    <property type="match status" value="1"/>
</dbReference>
<keyword evidence="3 5" id="KW-0131">Cell cycle</keyword>
<dbReference type="InterPro" id="IPR023052">
    <property type="entry name" value="Cell_div_SepF"/>
</dbReference>
<keyword evidence="5" id="KW-0963">Cytoplasm</keyword>
<dbReference type="RefSeq" id="WP_407882534.1">
    <property type="nucleotide sequence ID" value="NZ_BQXO01000001.1"/>
</dbReference>
<evidence type="ECO:0000256" key="5">
    <source>
        <dbReference type="HAMAP-Rule" id="MF_01197"/>
    </source>
</evidence>
<dbReference type="PANTHER" id="PTHR35798:SF1">
    <property type="entry name" value="CELL DIVISION PROTEIN SEPF"/>
    <property type="match status" value="1"/>
</dbReference>
<dbReference type="InterPro" id="IPR007561">
    <property type="entry name" value="Cell_div_SepF/SepF-rel"/>
</dbReference>
<dbReference type="Pfam" id="PF04472">
    <property type="entry name" value="SepF"/>
    <property type="match status" value="1"/>
</dbReference>
<comment type="similarity">
    <text evidence="5">Belongs to the SepF family.</text>
</comment>
<gene>
    <name evidence="5 7" type="primary">sepF</name>
    <name evidence="7" type="ORF">JCM31185_05740</name>
</gene>
<keyword evidence="2 5" id="KW-0717">Septation</keyword>
<keyword evidence="8" id="KW-1185">Reference proteome</keyword>
<evidence type="ECO:0000256" key="4">
    <source>
        <dbReference type="ARBA" id="ARBA00044936"/>
    </source>
</evidence>
<feature type="compositionally biased region" description="Polar residues" evidence="6">
    <location>
        <begin position="16"/>
        <end position="34"/>
    </location>
</feature>
<dbReference type="PANTHER" id="PTHR35798">
    <property type="entry name" value="CELL DIVISION PROTEIN SEPF"/>
    <property type="match status" value="1"/>
</dbReference>
<evidence type="ECO:0000256" key="3">
    <source>
        <dbReference type="ARBA" id="ARBA00023306"/>
    </source>
</evidence>
<comment type="function">
    <text evidence="4 5">Cell division protein that is part of the divisome complex and is recruited early to the Z-ring. Probably stimulates Z-ring formation, perhaps through the cross-linking of FtsZ protofilaments. Its function overlaps with FtsA.</text>
</comment>
<reference evidence="7 8" key="1">
    <citation type="submission" date="2022-03" db="EMBL/GenBank/DDBJ databases">
        <title>Draft genome sequence of Furfurilactobacillus curtus JCM 31185.</title>
        <authorList>
            <person name="Suzuki S."/>
            <person name="Endo A."/>
            <person name="Kajikawa A."/>
        </authorList>
    </citation>
    <scope>NUCLEOTIDE SEQUENCE [LARGE SCALE GENOMIC DNA]</scope>
    <source>
        <strain evidence="7 8">JCM 31185</strain>
    </source>
</reference>
<feature type="region of interest" description="Disordered" evidence="6">
    <location>
        <begin position="16"/>
        <end position="38"/>
    </location>
</feature>
<accession>A0ABQ5JM68</accession>
<evidence type="ECO:0000256" key="1">
    <source>
        <dbReference type="ARBA" id="ARBA00022618"/>
    </source>
</evidence>
<name>A0ABQ5JM68_9LACO</name>
<dbReference type="EMBL" id="BQXO01000001">
    <property type="protein sequence ID" value="GKT05285.1"/>
    <property type="molecule type" value="Genomic_DNA"/>
</dbReference>
<dbReference type="Proteomes" id="UP001628078">
    <property type="component" value="Unassembled WGS sequence"/>
</dbReference>
<keyword evidence="1 5" id="KW-0132">Cell division</keyword>
<organism evidence="7 8">
    <name type="scientific">Furfurilactobacillus curtus</name>
    <dbReference type="NCBI Taxonomy" id="1746200"/>
    <lineage>
        <taxon>Bacteria</taxon>
        <taxon>Bacillati</taxon>
        <taxon>Bacillota</taxon>
        <taxon>Bacilli</taxon>
        <taxon>Lactobacillales</taxon>
        <taxon>Lactobacillaceae</taxon>
        <taxon>Furfurilactobacillus</taxon>
    </lineage>
</organism>
<dbReference type="HAMAP" id="MF_01197">
    <property type="entry name" value="SepF"/>
    <property type="match status" value="1"/>
</dbReference>
<comment type="subcellular location">
    <subcellularLocation>
        <location evidence="5">Cytoplasm</location>
    </subcellularLocation>
    <text evidence="5">Localizes to the division site, in a FtsZ-dependent manner.</text>
</comment>
<proteinExistence type="inferred from homology"/>
<evidence type="ECO:0000313" key="8">
    <source>
        <dbReference type="Proteomes" id="UP001628078"/>
    </source>
</evidence>
<protein>
    <recommendedName>
        <fullName evidence="5">Cell division protein SepF</fullName>
    </recommendedName>
</protein>
<dbReference type="InterPro" id="IPR038594">
    <property type="entry name" value="SepF-like_sf"/>
</dbReference>
<evidence type="ECO:0000256" key="6">
    <source>
        <dbReference type="SAM" id="MobiDB-lite"/>
    </source>
</evidence>
<comment type="caution">
    <text evidence="7">The sequence shown here is derived from an EMBL/GenBank/DDBJ whole genome shotgun (WGS) entry which is preliminary data.</text>
</comment>
<dbReference type="GO" id="GO:0051301">
    <property type="term" value="P:cell division"/>
    <property type="evidence" value="ECO:0007669"/>
    <property type="project" value="UniProtKB-KW"/>
</dbReference>
<sequence>MAFSFSNFFGMEETDATVNNSTASQSPRPTSTGGTRRPAKVVDMAGRSAIANHISLFEPRIYSDVKEIAQQLLESQAVIVNFDKLDDQSSRRMVDFLTGAVFAISGEIKRVGDTIFLCTPNSFEVSGDLTAQFDQNGHNF</sequence>
<comment type="subunit">
    <text evidence="5">Homodimer. Interacts with FtsZ.</text>
</comment>